<reference evidence="2" key="1">
    <citation type="journal article" date="2022" name="Int. J. Mol. Sci.">
        <title>Draft Genome of Tanacetum Coccineum: Genomic Comparison of Closely Related Tanacetum-Family Plants.</title>
        <authorList>
            <person name="Yamashiro T."/>
            <person name="Shiraishi A."/>
            <person name="Nakayama K."/>
            <person name="Satake H."/>
        </authorList>
    </citation>
    <scope>NUCLEOTIDE SEQUENCE</scope>
</reference>
<feature type="transmembrane region" description="Helical" evidence="1">
    <location>
        <begin position="177"/>
        <end position="196"/>
    </location>
</feature>
<name>A0ABQ5DKN5_9ASTR</name>
<evidence type="ECO:0000256" key="1">
    <source>
        <dbReference type="SAM" id="Phobius"/>
    </source>
</evidence>
<proteinExistence type="predicted"/>
<organism evidence="2 3">
    <name type="scientific">Tanacetum coccineum</name>
    <dbReference type="NCBI Taxonomy" id="301880"/>
    <lineage>
        <taxon>Eukaryota</taxon>
        <taxon>Viridiplantae</taxon>
        <taxon>Streptophyta</taxon>
        <taxon>Embryophyta</taxon>
        <taxon>Tracheophyta</taxon>
        <taxon>Spermatophyta</taxon>
        <taxon>Magnoliopsida</taxon>
        <taxon>eudicotyledons</taxon>
        <taxon>Gunneridae</taxon>
        <taxon>Pentapetalae</taxon>
        <taxon>asterids</taxon>
        <taxon>campanulids</taxon>
        <taxon>Asterales</taxon>
        <taxon>Asteraceae</taxon>
        <taxon>Asteroideae</taxon>
        <taxon>Anthemideae</taxon>
        <taxon>Anthemidinae</taxon>
        <taxon>Tanacetum</taxon>
    </lineage>
</organism>
<dbReference type="Proteomes" id="UP001151760">
    <property type="component" value="Unassembled WGS sequence"/>
</dbReference>
<accession>A0ABQ5DKN5</accession>
<keyword evidence="1" id="KW-0472">Membrane</keyword>
<keyword evidence="1" id="KW-1133">Transmembrane helix</keyword>
<dbReference type="EMBL" id="BQNB010015413">
    <property type="protein sequence ID" value="GJT39750.1"/>
    <property type="molecule type" value="Genomic_DNA"/>
</dbReference>
<evidence type="ECO:0000313" key="2">
    <source>
        <dbReference type="EMBL" id="GJT39750.1"/>
    </source>
</evidence>
<keyword evidence="3" id="KW-1185">Reference proteome</keyword>
<sequence>MSSSLKALKMPYFPNMSYIVSKLYGLHQATSSLVNANCRLFLVTTHYKRGTIDKNTVKQEKIPWDMTFGTGGLSKFCGRRLISWQCKKQTIVATSQLRPSMFLLASLLVDNTAARSNSLAASFFFVPLYPADRFGVCWLSYGFAGSLFFQLDEWFSCWMYYGSELIRFYAANTSIHAARLVCAGSIMFLLLLADLVLLGSSLFLLCIHMILLVGWPLPLSLGFLFQPGSSHFLLCINVSAS</sequence>
<gene>
    <name evidence="2" type="ORF">Tco_0939615</name>
</gene>
<reference evidence="2" key="2">
    <citation type="submission" date="2022-01" db="EMBL/GenBank/DDBJ databases">
        <authorList>
            <person name="Yamashiro T."/>
            <person name="Shiraishi A."/>
            <person name="Satake H."/>
            <person name="Nakayama K."/>
        </authorList>
    </citation>
    <scope>NUCLEOTIDE SEQUENCE</scope>
</reference>
<protein>
    <submittedName>
        <fullName evidence="2">Uncharacterized protein</fullName>
    </submittedName>
</protein>
<keyword evidence="1" id="KW-0812">Transmembrane</keyword>
<evidence type="ECO:0000313" key="3">
    <source>
        <dbReference type="Proteomes" id="UP001151760"/>
    </source>
</evidence>
<comment type="caution">
    <text evidence="2">The sequence shown here is derived from an EMBL/GenBank/DDBJ whole genome shotgun (WGS) entry which is preliminary data.</text>
</comment>
<feature type="transmembrane region" description="Helical" evidence="1">
    <location>
        <begin position="202"/>
        <end position="225"/>
    </location>
</feature>